<dbReference type="GO" id="GO:0098609">
    <property type="term" value="P:cell-cell adhesion"/>
    <property type="evidence" value="ECO:0007669"/>
    <property type="project" value="TreeGrafter"/>
</dbReference>
<keyword evidence="6" id="KW-0732">Signal</keyword>
<dbReference type="Proteomes" id="UP001249851">
    <property type="component" value="Unassembled WGS sequence"/>
</dbReference>
<reference evidence="8" key="1">
    <citation type="journal article" date="2023" name="G3 (Bethesda)">
        <title>Whole genome assembly and annotation of the endangered Caribbean coral Acropora cervicornis.</title>
        <authorList>
            <person name="Selwyn J.D."/>
            <person name="Vollmer S.V."/>
        </authorList>
    </citation>
    <scope>NUCLEOTIDE SEQUENCE</scope>
    <source>
        <strain evidence="8">K2</strain>
    </source>
</reference>
<feature type="chain" id="PRO_5042098241" description="Ig-like domain-containing protein" evidence="6">
    <location>
        <begin position="25"/>
        <end position="341"/>
    </location>
</feature>
<dbReference type="Gene3D" id="2.60.40.10">
    <property type="entry name" value="Immunoglobulins"/>
    <property type="match status" value="2"/>
</dbReference>
<dbReference type="GO" id="GO:0005911">
    <property type="term" value="C:cell-cell junction"/>
    <property type="evidence" value="ECO:0007669"/>
    <property type="project" value="TreeGrafter"/>
</dbReference>
<dbReference type="InterPro" id="IPR013783">
    <property type="entry name" value="Ig-like_fold"/>
</dbReference>
<keyword evidence="9" id="KW-1185">Reference proteome</keyword>
<feature type="domain" description="Ig-like" evidence="7">
    <location>
        <begin position="260"/>
        <end position="329"/>
    </location>
</feature>
<dbReference type="GO" id="GO:0005886">
    <property type="term" value="C:plasma membrane"/>
    <property type="evidence" value="ECO:0007669"/>
    <property type="project" value="TreeGrafter"/>
</dbReference>
<dbReference type="PANTHER" id="PTHR11640">
    <property type="entry name" value="NEPHRIN"/>
    <property type="match status" value="1"/>
</dbReference>
<dbReference type="CDD" id="cd00096">
    <property type="entry name" value="Ig"/>
    <property type="match status" value="1"/>
</dbReference>
<dbReference type="InterPro" id="IPR003599">
    <property type="entry name" value="Ig_sub"/>
</dbReference>
<evidence type="ECO:0000313" key="9">
    <source>
        <dbReference type="Proteomes" id="UP001249851"/>
    </source>
</evidence>
<feature type="signal peptide" evidence="6">
    <location>
        <begin position="1"/>
        <end position="24"/>
    </location>
</feature>
<keyword evidence="3" id="KW-1015">Disulfide bond</keyword>
<evidence type="ECO:0000256" key="3">
    <source>
        <dbReference type="ARBA" id="ARBA00023157"/>
    </source>
</evidence>
<organism evidence="8 9">
    <name type="scientific">Acropora cervicornis</name>
    <name type="common">Staghorn coral</name>
    <dbReference type="NCBI Taxonomy" id="6130"/>
    <lineage>
        <taxon>Eukaryota</taxon>
        <taxon>Metazoa</taxon>
        <taxon>Cnidaria</taxon>
        <taxon>Anthozoa</taxon>
        <taxon>Hexacorallia</taxon>
        <taxon>Scleractinia</taxon>
        <taxon>Astrocoeniina</taxon>
        <taxon>Acroporidae</taxon>
        <taxon>Acropora</taxon>
    </lineage>
</organism>
<feature type="domain" description="Ig-like" evidence="7">
    <location>
        <begin position="152"/>
        <end position="240"/>
    </location>
</feature>
<dbReference type="InterPro" id="IPR007110">
    <property type="entry name" value="Ig-like_dom"/>
</dbReference>
<comment type="caution">
    <text evidence="8">The sequence shown here is derived from an EMBL/GenBank/DDBJ whole genome shotgun (WGS) entry which is preliminary data.</text>
</comment>
<dbReference type="PANTHER" id="PTHR11640:SF158">
    <property type="entry name" value="V-SET AND IMMUNOGLOBULIN DOMAIN-CONTAINING PROTEIN 10-LIKE 2"/>
    <property type="match status" value="1"/>
</dbReference>
<name>A0AAD9PZI8_ACRCE</name>
<sequence>MVPFYRKVLLLLMSCLAQNARVQGKFGIVKPFPENIYPLEFSSAQVTCAAFDSTGIKIPDRIEFRRKNRYAEYTTLKESNNLHFTNRTELVHQGGEQLIKIFATMYIKKITLSDDSTRGSLGRYECHAFAVNDTKPIKHGFSVNVISREDIPTIHVTKPGNLQRGQNYTLMCNVTSRGSGAASLWRISWFKNGILSETVRLPDPDSPKDFLKPIMITDASAKDGGVYICLLEVLVRRVVNINVTDGVTITVDIEFSKDSGQKVSFECGVKGFPLEVEWQVERRNKGSMQPSSCITGSDEKYEITHGGITAPYILTVSDLQYRDSGFYYCSFLVAQYFTYAT</sequence>
<dbReference type="InterPro" id="IPR051275">
    <property type="entry name" value="Cell_adhesion_signaling"/>
</dbReference>
<accession>A0AAD9PZI8</accession>
<keyword evidence="4" id="KW-0325">Glycoprotein</keyword>
<dbReference type="InterPro" id="IPR036179">
    <property type="entry name" value="Ig-like_dom_sf"/>
</dbReference>
<gene>
    <name evidence="8" type="ORF">P5673_027135</name>
</gene>
<evidence type="ECO:0000256" key="2">
    <source>
        <dbReference type="ARBA" id="ARBA00023136"/>
    </source>
</evidence>
<dbReference type="PROSITE" id="PS50835">
    <property type="entry name" value="IG_LIKE"/>
    <property type="match status" value="2"/>
</dbReference>
<protein>
    <recommendedName>
        <fullName evidence="7">Ig-like domain-containing protein</fullName>
    </recommendedName>
</protein>
<evidence type="ECO:0000256" key="4">
    <source>
        <dbReference type="ARBA" id="ARBA00023180"/>
    </source>
</evidence>
<dbReference type="AlphaFoldDB" id="A0AAD9PZI8"/>
<evidence type="ECO:0000256" key="6">
    <source>
        <dbReference type="SAM" id="SignalP"/>
    </source>
</evidence>
<reference evidence="8" key="2">
    <citation type="journal article" date="2023" name="Science">
        <title>Genomic signatures of disease resistance in endangered staghorn corals.</title>
        <authorList>
            <person name="Vollmer S.V."/>
            <person name="Selwyn J.D."/>
            <person name="Despard B.A."/>
            <person name="Roesel C.L."/>
        </authorList>
    </citation>
    <scope>NUCLEOTIDE SEQUENCE</scope>
    <source>
        <strain evidence="8">K2</strain>
    </source>
</reference>
<evidence type="ECO:0000313" key="8">
    <source>
        <dbReference type="EMBL" id="KAK2551891.1"/>
    </source>
</evidence>
<evidence type="ECO:0000256" key="1">
    <source>
        <dbReference type="ARBA" id="ARBA00004479"/>
    </source>
</evidence>
<dbReference type="SMART" id="SM00409">
    <property type="entry name" value="IG"/>
    <property type="match status" value="3"/>
</dbReference>
<evidence type="ECO:0000259" key="7">
    <source>
        <dbReference type="PROSITE" id="PS50835"/>
    </source>
</evidence>
<dbReference type="EMBL" id="JARQWQ010000092">
    <property type="protein sequence ID" value="KAK2551891.1"/>
    <property type="molecule type" value="Genomic_DNA"/>
</dbReference>
<keyword evidence="2" id="KW-0472">Membrane</keyword>
<comment type="subcellular location">
    <subcellularLocation>
        <location evidence="1">Membrane</location>
        <topology evidence="1">Single-pass type I membrane protein</topology>
    </subcellularLocation>
</comment>
<proteinExistence type="predicted"/>
<dbReference type="GO" id="GO:0050839">
    <property type="term" value="F:cell adhesion molecule binding"/>
    <property type="evidence" value="ECO:0007669"/>
    <property type="project" value="TreeGrafter"/>
</dbReference>
<dbReference type="SUPFAM" id="SSF48726">
    <property type="entry name" value="Immunoglobulin"/>
    <property type="match status" value="1"/>
</dbReference>
<evidence type="ECO:0000256" key="5">
    <source>
        <dbReference type="ARBA" id="ARBA00023319"/>
    </source>
</evidence>
<keyword evidence="5" id="KW-0393">Immunoglobulin domain</keyword>